<sequence length="107" mass="11735">MNLLGDVKTKECMLKKCLLLVISMSLGGCWSLMIHLDGERCIYPGTRQGWAWGTHNGGQSWPILIDVPFSLALDTLLLPYDLTAFLPENLGGDEHKCQFSGGLNVLG</sequence>
<reference evidence="1 2" key="1">
    <citation type="submission" date="2018-08" db="EMBL/GenBank/DDBJ databases">
        <title>Recombination of ecologically and evolutionarily significant loci maintains genetic cohesion in the Pseudomonas syringae species complex.</title>
        <authorList>
            <person name="Dillon M."/>
            <person name="Thakur S."/>
            <person name="Almeida R.N.D."/>
            <person name="Weir B.S."/>
            <person name="Guttman D.S."/>
        </authorList>
    </citation>
    <scope>NUCLEOTIDE SEQUENCE [LARGE SCALE GENOMIC DNA]</scope>
    <source>
        <strain evidence="1 2">ICMP 9749</strain>
    </source>
</reference>
<protein>
    <submittedName>
        <fullName evidence="1">Lipoprotein</fullName>
    </submittedName>
</protein>
<gene>
    <name evidence="1" type="ORF">ALP32_02976</name>
</gene>
<proteinExistence type="predicted"/>
<accession>A0A3M5SS71</accession>
<organism evidence="1 2">
    <name type="scientific">Pseudomonas avellanae</name>
    <dbReference type="NCBI Taxonomy" id="46257"/>
    <lineage>
        <taxon>Bacteria</taxon>
        <taxon>Pseudomonadati</taxon>
        <taxon>Pseudomonadota</taxon>
        <taxon>Gammaproteobacteria</taxon>
        <taxon>Pseudomonadales</taxon>
        <taxon>Pseudomonadaceae</taxon>
        <taxon>Pseudomonas</taxon>
    </lineage>
</organism>
<dbReference type="EMBL" id="RBTX01000721">
    <property type="protein sequence ID" value="RMU24066.1"/>
    <property type="molecule type" value="Genomic_DNA"/>
</dbReference>
<keyword evidence="1" id="KW-0449">Lipoprotein</keyword>
<name>A0A3M5SS71_9PSED</name>
<comment type="caution">
    <text evidence="1">The sequence shown here is derived from an EMBL/GenBank/DDBJ whole genome shotgun (WGS) entry which is preliminary data.</text>
</comment>
<evidence type="ECO:0000313" key="1">
    <source>
        <dbReference type="EMBL" id="RMU24066.1"/>
    </source>
</evidence>
<dbReference type="Proteomes" id="UP000281514">
    <property type="component" value="Unassembled WGS sequence"/>
</dbReference>
<dbReference type="AlphaFoldDB" id="A0A3M5SS71"/>
<evidence type="ECO:0000313" key="2">
    <source>
        <dbReference type="Proteomes" id="UP000281514"/>
    </source>
</evidence>